<feature type="chain" id="PRO_5019523167" evidence="1">
    <location>
        <begin position="19"/>
        <end position="310"/>
    </location>
</feature>
<dbReference type="RefSeq" id="WP_103523051.1">
    <property type="nucleotide sequence ID" value="NZ_JAIZDC010000005.1"/>
</dbReference>
<name>A0A454JNE1_9NEIS</name>
<dbReference type="AlphaFoldDB" id="A0A454JNE1"/>
<evidence type="ECO:0000313" key="3">
    <source>
        <dbReference type="Proteomes" id="UP000274139"/>
    </source>
</evidence>
<dbReference type="PANTHER" id="PTHR37549:SF1">
    <property type="entry name" value="LIPOPROTEIN LPRI"/>
    <property type="match status" value="1"/>
</dbReference>
<protein>
    <submittedName>
        <fullName evidence="2">DUF1311 domain-containing protein</fullName>
    </submittedName>
</protein>
<dbReference type="PANTHER" id="PTHR37549">
    <property type="entry name" value="LIPOPROTEIN LPRI"/>
    <property type="match status" value="1"/>
</dbReference>
<dbReference type="GO" id="GO:0005576">
    <property type="term" value="C:extracellular region"/>
    <property type="evidence" value="ECO:0007669"/>
    <property type="project" value="TreeGrafter"/>
</dbReference>
<dbReference type="InterPro" id="IPR052755">
    <property type="entry name" value="Lysozyme_Inhibitor_LprI"/>
</dbReference>
<keyword evidence="3" id="KW-1185">Reference proteome</keyword>
<dbReference type="OrthoDB" id="5450120at2"/>
<evidence type="ECO:0000313" key="2">
    <source>
        <dbReference type="EMBL" id="RMD01824.1"/>
    </source>
</evidence>
<dbReference type="Proteomes" id="UP000274139">
    <property type="component" value="Unassembled WGS sequence"/>
</dbReference>
<organism evidence="2 3">
    <name type="scientific">Aquitalea palustris</name>
    <dbReference type="NCBI Taxonomy" id="2480983"/>
    <lineage>
        <taxon>Bacteria</taxon>
        <taxon>Pseudomonadati</taxon>
        <taxon>Pseudomonadota</taxon>
        <taxon>Betaproteobacteria</taxon>
        <taxon>Neisseriales</taxon>
        <taxon>Chromobacteriaceae</taxon>
        <taxon>Aquitalea</taxon>
    </lineage>
</organism>
<accession>A0A454JNE1</accession>
<gene>
    <name evidence="2" type="ORF">EAY64_01725</name>
</gene>
<dbReference type="EMBL" id="RFAR01000004">
    <property type="protein sequence ID" value="RMD01824.1"/>
    <property type="molecule type" value="Genomic_DNA"/>
</dbReference>
<feature type="signal peptide" evidence="1">
    <location>
        <begin position="1"/>
        <end position="18"/>
    </location>
</feature>
<comment type="caution">
    <text evidence="2">The sequence shown here is derived from an EMBL/GenBank/DDBJ whole genome shotgun (WGS) entry which is preliminary data.</text>
</comment>
<evidence type="ECO:0000256" key="1">
    <source>
        <dbReference type="SAM" id="SignalP"/>
    </source>
</evidence>
<keyword evidence="1" id="KW-0732">Signal</keyword>
<proteinExistence type="predicted"/>
<dbReference type="NCBIfam" id="NF047539">
    <property type="entry name" value="XAC2610_fam"/>
    <property type="match status" value="1"/>
</dbReference>
<sequence length="310" mass="34870">MKQLRGLLLLLLPMLATAASFDCGKAATATEQAICRQPALSALDEQVAAAYRQHNQQGLLQDNQRAWLNGPRAECKAEAACLQSRYQQRLVQLQRAQLIRQHIDNATPAYQFDISLLNWGEQDWAAAGPAIINIIDKRSQRSVQQLRLDNVYMAHGDDGKPLVNSARLYDLQGVINVADFDFDGHADLAIQNGNDGPYGGPTYSVYLYDNASKQFVLNDELSTLTGETLGMFQVDAKHKRLSTFAKSGCCYHETTYYQFDARHRLQAVERLIEDAQDPAGKQVRVTRETLVNGRWKTSSRRYALDAYYHQ</sequence>
<dbReference type="InterPro" id="IPR058087">
    <property type="entry name" value="XAC2610_dom"/>
</dbReference>
<reference evidence="2 3" key="1">
    <citation type="submission" date="2018-10" db="EMBL/GenBank/DDBJ databases">
        <title>Draft genome sequence of Aquitalea MWU14-2217 isolated from a wild cranberry bog in Provincetown, Massachusetts.</title>
        <authorList>
            <person name="Ebadzadsahrai G."/>
            <person name="Soby S."/>
        </authorList>
    </citation>
    <scope>NUCLEOTIDE SEQUENCE [LARGE SCALE GENOMIC DNA]</scope>
    <source>
        <strain evidence="2 3">MWU14-2217</strain>
    </source>
</reference>